<protein>
    <submittedName>
        <fullName evidence="6">N-methyltryptophan oxidase</fullName>
    </submittedName>
</protein>
<keyword evidence="7" id="KW-1185">Reference proteome</keyword>
<dbReference type="InterPro" id="IPR017741">
    <property type="entry name" value="FAD-dependent_OxRdtase_HpnW"/>
</dbReference>
<dbReference type="AlphaFoldDB" id="A0A1Y5TEU9"/>
<dbReference type="GO" id="GO:0005737">
    <property type="term" value="C:cytoplasm"/>
    <property type="evidence" value="ECO:0007669"/>
    <property type="project" value="TreeGrafter"/>
</dbReference>
<dbReference type="Proteomes" id="UP000193827">
    <property type="component" value="Unassembled WGS sequence"/>
</dbReference>
<name>A0A1Y5TEU9_9RHOB</name>
<dbReference type="Pfam" id="PF01266">
    <property type="entry name" value="DAO"/>
    <property type="match status" value="1"/>
</dbReference>
<dbReference type="GO" id="GO:0016491">
    <property type="term" value="F:oxidoreductase activity"/>
    <property type="evidence" value="ECO:0007669"/>
    <property type="project" value="UniProtKB-KW"/>
</dbReference>
<evidence type="ECO:0000313" key="6">
    <source>
        <dbReference type="EMBL" id="SLN58737.1"/>
    </source>
</evidence>
<dbReference type="InterPro" id="IPR006076">
    <property type="entry name" value="FAD-dep_OxRdtase"/>
</dbReference>
<gene>
    <name evidence="6" type="ORF">PEL8287_03156</name>
</gene>
<evidence type="ECO:0000259" key="5">
    <source>
        <dbReference type="Pfam" id="PF01266"/>
    </source>
</evidence>
<keyword evidence="4" id="KW-0560">Oxidoreductase</keyword>
<reference evidence="6 7" key="1">
    <citation type="submission" date="2017-03" db="EMBL/GenBank/DDBJ databases">
        <authorList>
            <person name="Afonso C.L."/>
            <person name="Miller P.J."/>
            <person name="Scott M.A."/>
            <person name="Spackman E."/>
            <person name="Goraichik I."/>
            <person name="Dimitrov K.M."/>
            <person name="Suarez D.L."/>
            <person name="Swayne D.E."/>
        </authorList>
    </citation>
    <scope>NUCLEOTIDE SEQUENCE [LARGE SCALE GENOMIC DNA]</scope>
    <source>
        <strain evidence="6 7">CECT 8287</strain>
    </source>
</reference>
<dbReference type="Gene3D" id="3.50.50.60">
    <property type="entry name" value="FAD/NAD(P)-binding domain"/>
    <property type="match status" value="1"/>
</dbReference>
<evidence type="ECO:0000256" key="1">
    <source>
        <dbReference type="ARBA" id="ARBA00001974"/>
    </source>
</evidence>
<evidence type="ECO:0000256" key="2">
    <source>
        <dbReference type="ARBA" id="ARBA00009410"/>
    </source>
</evidence>
<dbReference type="SUPFAM" id="SSF51905">
    <property type="entry name" value="FAD/NAD(P)-binding domain"/>
    <property type="match status" value="1"/>
</dbReference>
<comment type="cofactor">
    <cofactor evidence="1">
        <name>FAD</name>
        <dbReference type="ChEBI" id="CHEBI:57692"/>
    </cofactor>
</comment>
<dbReference type="NCBIfam" id="TIGR03364">
    <property type="entry name" value="HpnW_proposed"/>
    <property type="match status" value="1"/>
</dbReference>
<organism evidence="6 7">
    <name type="scientific">Roseovarius litorisediminis</name>
    <dbReference type="NCBI Taxonomy" id="1312363"/>
    <lineage>
        <taxon>Bacteria</taxon>
        <taxon>Pseudomonadati</taxon>
        <taxon>Pseudomonadota</taxon>
        <taxon>Alphaproteobacteria</taxon>
        <taxon>Rhodobacterales</taxon>
        <taxon>Roseobacteraceae</taxon>
        <taxon>Roseovarius</taxon>
    </lineage>
</organism>
<accession>A0A1Y5TEU9</accession>
<feature type="domain" description="FAD dependent oxidoreductase" evidence="5">
    <location>
        <begin position="1"/>
        <end position="357"/>
    </location>
</feature>
<evidence type="ECO:0000256" key="4">
    <source>
        <dbReference type="ARBA" id="ARBA00023002"/>
    </source>
</evidence>
<dbReference type="EMBL" id="FWFL01000009">
    <property type="protein sequence ID" value="SLN58737.1"/>
    <property type="molecule type" value="Genomic_DNA"/>
</dbReference>
<dbReference type="PANTHER" id="PTHR13847">
    <property type="entry name" value="SARCOSINE DEHYDROGENASE-RELATED"/>
    <property type="match status" value="1"/>
</dbReference>
<proteinExistence type="inferred from homology"/>
<keyword evidence="3" id="KW-0285">Flavoprotein</keyword>
<comment type="similarity">
    <text evidence="2">Belongs to the DadA oxidoreductase family.</text>
</comment>
<sequence>MGLAHAWHAARAGLSVVVFDRNPQACGASVRNFGMLAVVAQRPGPQLRDARRALACWQEVAAGAGIAMRQAGCLFLARVPEEMSVLSECAAVAKSVGHTFETVAKDKLNQYLGGSPTDHLLGGLWSPDAWKVDQRQAMVKMADWLRRDHGVTFHYSAQVNAVSKGVIETASGRVGAGHIILSAGDEFATLFPDAFRSTGVTRCRLQMMRTHPQPHGYRLVPFVLGGLSMTRYSVFDGCPSLGALQDYQTKNQARHLAQGIHVIACQEDDGSITIGDSHHYGSAPELTGADEIDQLILDDLAGLIALPKPKIADHWLGHYAHLPGVEVLVLTPGEGVTAVTMTNGQGMTHAFAVAENVIEELLGRAS</sequence>
<dbReference type="PANTHER" id="PTHR13847:SF286">
    <property type="entry name" value="D-AMINO ACID DEHYDROGENASE"/>
    <property type="match status" value="1"/>
</dbReference>
<evidence type="ECO:0000256" key="3">
    <source>
        <dbReference type="ARBA" id="ARBA00022630"/>
    </source>
</evidence>
<dbReference type="Gene3D" id="3.30.9.10">
    <property type="entry name" value="D-Amino Acid Oxidase, subunit A, domain 2"/>
    <property type="match status" value="1"/>
</dbReference>
<dbReference type="InterPro" id="IPR036188">
    <property type="entry name" value="FAD/NAD-bd_sf"/>
</dbReference>
<evidence type="ECO:0000313" key="7">
    <source>
        <dbReference type="Proteomes" id="UP000193827"/>
    </source>
</evidence>